<dbReference type="AlphaFoldDB" id="A0A2Z6NWK8"/>
<dbReference type="SUPFAM" id="SSF53098">
    <property type="entry name" value="Ribonuclease H-like"/>
    <property type="match status" value="1"/>
</dbReference>
<dbReference type="InterPro" id="IPR012337">
    <property type="entry name" value="RNaseH-like_sf"/>
</dbReference>
<dbReference type="GO" id="GO:0004523">
    <property type="term" value="F:RNA-DNA hybrid ribonuclease activity"/>
    <property type="evidence" value="ECO:0007669"/>
    <property type="project" value="InterPro"/>
</dbReference>
<dbReference type="CDD" id="cd06222">
    <property type="entry name" value="RNase_H_like"/>
    <property type="match status" value="1"/>
</dbReference>
<dbReference type="Proteomes" id="UP000242715">
    <property type="component" value="Unassembled WGS sequence"/>
</dbReference>
<proteinExistence type="predicted"/>
<dbReference type="GO" id="GO:0003676">
    <property type="term" value="F:nucleic acid binding"/>
    <property type="evidence" value="ECO:0007669"/>
    <property type="project" value="InterPro"/>
</dbReference>
<evidence type="ECO:0000313" key="4">
    <source>
        <dbReference type="Proteomes" id="UP000242715"/>
    </source>
</evidence>
<gene>
    <name evidence="3" type="ORF">TSUD_404370</name>
</gene>
<protein>
    <recommendedName>
        <fullName evidence="2">RNase H type-1 domain-containing protein</fullName>
    </recommendedName>
</protein>
<feature type="domain" description="RNase H type-1" evidence="2">
    <location>
        <begin position="235"/>
        <end position="312"/>
    </location>
</feature>
<keyword evidence="4" id="KW-1185">Reference proteome</keyword>
<dbReference type="InterPro" id="IPR053151">
    <property type="entry name" value="RNase_H-like"/>
</dbReference>
<evidence type="ECO:0000256" key="1">
    <source>
        <dbReference type="SAM" id="Phobius"/>
    </source>
</evidence>
<dbReference type="PANTHER" id="PTHR47723">
    <property type="entry name" value="OS05G0353850 PROTEIN"/>
    <property type="match status" value="1"/>
</dbReference>
<dbReference type="OrthoDB" id="1301749at2759"/>
<evidence type="ECO:0000313" key="3">
    <source>
        <dbReference type="EMBL" id="GAU47866.1"/>
    </source>
</evidence>
<keyword evidence="1" id="KW-0812">Transmembrane</keyword>
<keyword evidence="1" id="KW-1133">Transmembrane helix</keyword>
<accession>A0A2Z6NWK8</accession>
<dbReference type="PANTHER" id="PTHR47723:SF19">
    <property type="entry name" value="POLYNUCLEOTIDYL TRANSFERASE, RIBONUCLEASE H-LIKE SUPERFAMILY PROTEIN"/>
    <property type="match status" value="1"/>
</dbReference>
<sequence>MNEAFLMKILWNLIHKPDDLWCKVLLSKYRRNNDVSSSCSSQPYDSSLWKALSKVWHNFQRHVVRQIGNGRNTNFWLDKWVPHNVELLPLALRDQIDTTLSVRDVLNQDGDWDVGFLSENLSNDIVTQVIALPTPTDVDGPDILGWAGTNTHQFTVKSAYTLNHAIAMPHVAEGDWKTLWGWKGPRRIQTFMWKWIFDNLNKKGIGAYKDGWQTTFMTTCWLLWTKPPDGWIKLNSDGACKGNNGISGCRGLFRNSDGRWIKGYTKKIESCGSFHAEMWGLYLGLDMAWRDHISYLIVESDSKLLIDMITGNCTIGGVIPLWLGVFTIFWLWTGKSKFVTHGGRET</sequence>
<dbReference type="InterPro" id="IPR044730">
    <property type="entry name" value="RNase_H-like_dom_plant"/>
</dbReference>
<name>A0A2Z6NWK8_TRISU</name>
<organism evidence="3 4">
    <name type="scientific">Trifolium subterraneum</name>
    <name type="common">Subterranean clover</name>
    <dbReference type="NCBI Taxonomy" id="3900"/>
    <lineage>
        <taxon>Eukaryota</taxon>
        <taxon>Viridiplantae</taxon>
        <taxon>Streptophyta</taxon>
        <taxon>Embryophyta</taxon>
        <taxon>Tracheophyta</taxon>
        <taxon>Spermatophyta</taxon>
        <taxon>Magnoliopsida</taxon>
        <taxon>eudicotyledons</taxon>
        <taxon>Gunneridae</taxon>
        <taxon>Pentapetalae</taxon>
        <taxon>rosids</taxon>
        <taxon>fabids</taxon>
        <taxon>Fabales</taxon>
        <taxon>Fabaceae</taxon>
        <taxon>Papilionoideae</taxon>
        <taxon>50 kb inversion clade</taxon>
        <taxon>NPAAA clade</taxon>
        <taxon>Hologalegina</taxon>
        <taxon>IRL clade</taxon>
        <taxon>Trifolieae</taxon>
        <taxon>Trifolium</taxon>
    </lineage>
</organism>
<reference evidence="4" key="1">
    <citation type="journal article" date="2017" name="Front. Plant Sci.">
        <title>Climate Clever Clovers: New Paradigm to Reduce the Environmental Footprint of Ruminants by Breeding Low Methanogenic Forages Utilizing Haplotype Variation.</title>
        <authorList>
            <person name="Kaur P."/>
            <person name="Appels R."/>
            <person name="Bayer P.E."/>
            <person name="Keeble-Gagnere G."/>
            <person name="Wang J."/>
            <person name="Hirakawa H."/>
            <person name="Shirasawa K."/>
            <person name="Vercoe P."/>
            <person name="Stefanova K."/>
            <person name="Durmic Z."/>
            <person name="Nichols P."/>
            <person name="Revell C."/>
            <person name="Isobe S.N."/>
            <person name="Edwards D."/>
            <person name="Erskine W."/>
        </authorList>
    </citation>
    <scope>NUCLEOTIDE SEQUENCE [LARGE SCALE GENOMIC DNA]</scope>
    <source>
        <strain evidence="4">cv. Daliak</strain>
    </source>
</reference>
<keyword evidence="1" id="KW-0472">Membrane</keyword>
<feature type="transmembrane region" description="Helical" evidence="1">
    <location>
        <begin position="314"/>
        <end position="332"/>
    </location>
</feature>
<evidence type="ECO:0000259" key="2">
    <source>
        <dbReference type="Pfam" id="PF13456"/>
    </source>
</evidence>
<dbReference type="Pfam" id="PF13456">
    <property type="entry name" value="RVT_3"/>
    <property type="match status" value="1"/>
</dbReference>
<dbReference type="InterPro" id="IPR036397">
    <property type="entry name" value="RNaseH_sf"/>
</dbReference>
<dbReference type="Gene3D" id="3.30.420.10">
    <property type="entry name" value="Ribonuclease H-like superfamily/Ribonuclease H"/>
    <property type="match status" value="1"/>
</dbReference>
<dbReference type="EMBL" id="DF974355">
    <property type="protein sequence ID" value="GAU47866.1"/>
    <property type="molecule type" value="Genomic_DNA"/>
</dbReference>
<dbReference type="InterPro" id="IPR002156">
    <property type="entry name" value="RNaseH_domain"/>
</dbReference>